<name>A0A843WTK4_COLES</name>
<organism evidence="2 3">
    <name type="scientific">Colocasia esculenta</name>
    <name type="common">Wild taro</name>
    <name type="synonym">Arum esculentum</name>
    <dbReference type="NCBI Taxonomy" id="4460"/>
    <lineage>
        <taxon>Eukaryota</taxon>
        <taxon>Viridiplantae</taxon>
        <taxon>Streptophyta</taxon>
        <taxon>Embryophyta</taxon>
        <taxon>Tracheophyta</taxon>
        <taxon>Spermatophyta</taxon>
        <taxon>Magnoliopsida</taxon>
        <taxon>Liliopsida</taxon>
        <taxon>Araceae</taxon>
        <taxon>Aroideae</taxon>
        <taxon>Colocasieae</taxon>
        <taxon>Colocasia</taxon>
    </lineage>
</organism>
<feature type="region of interest" description="Disordered" evidence="1">
    <location>
        <begin position="166"/>
        <end position="249"/>
    </location>
</feature>
<evidence type="ECO:0000256" key="1">
    <source>
        <dbReference type="SAM" id="MobiDB-lite"/>
    </source>
</evidence>
<evidence type="ECO:0000313" key="2">
    <source>
        <dbReference type="EMBL" id="MQM13429.1"/>
    </source>
</evidence>
<feature type="compositionally biased region" description="Acidic residues" evidence="1">
    <location>
        <begin position="117"/>
        <end position="126"/>
    </location>
</feature>
<dbReference type="AlphaFoldDB" id="A0A843WTK4"/>
<comment type="caution">
    <text evidence="2">The sequence shown here is derived from an EMBL/GenBank/DDBJ whole genome shotgun (WGS) entry which is preliminary data.</text>
</comment>
<feature type="non-terminal residue" evidence="2">
    <location>
        <position position="1"/>
    </location>
</feature>
<dbReference type="Proteomes" id="UP000652761">
    <property type="component" value="Unassembled WGS sequence"/>
</dbReference>
<feature type="compositionally biased region" description="Low complexity" evidence="1">
    <location>
        <begin position="230"/>
        <end position="244"/>
    </location>
</feature>
<accession>A0A843WTK4</accession>
<gene>
    <name evidence="2" type="ORF">Taro_046354</name>
</gene>
<reference evidence="2" key="1">
    <citation type="submission" date="2017-07" db="EMBL/GenBank/DDBJ databases">
        <title>Taro Niue Genome Assembly and Annotation.</title>
        <authorList>
            <person name="Atibalentja N."/>
            <person name="Keating K."/>
            <person name="Fields C.J."/>
        </authorList>
    </citation>
    <scope>NUCLEOTIDE SEQUENCE</scope>
    <source>
        <strain evidence="2">Niue_2</strain>
        <tissue evidence="2">Leaf</tissue>
    </source>
</reference>
<evidence type="ECO:0000313" key="3">
    <source>
        <dbReference type="Proteomes" id="UP000652761"/>
    </source>
</evidence>
<feature type="compositionally biased region" description="Polar residues" evidence="1">
    <location>
        <begin position="201"/>
        <end position="216"/>
    </location>
</feature>
<dbReference type="EMBL" id="NMUH01005686">
    <property type="protein sequence ID" value="MQM13429.1"/>
    <property type="molecule type" value="Genomic_DNA"/>
</dbReference>
<protein>
    <submittedName>
        <fullName evidence="2">Uncharacterized protein</fullName>
    </submittedName>
</protein>
<proteinExistence type="predicted"/>
<keyword evidence="3" id="KW-1185">Reference proteome</keyword>
<feature type="compositionally biased region" description="Gly residues" evidence="1">
    <location>
        <begin position="143"/>
        <end position="152"/>
    </location>
</feature>
<sequence length="368" mass="39551">MPISQPFFPSYNRTPKHHGYLNTLHPNPRDEFRTCWGRVEEFPVAGEQEIVHTKPFFFPFLSAATYTNHPFEVDQRECEVVGGISDGPEDGGPEEEEAPADDDTGGTSKIGGGGEMGVEDAGDEVDCEGKGVGGAVDDEGGDEGTGLSGGRSWGLRSTASASSVMCCTDSDSKGHDGPDTFSAGPEGPEPLTSACREGPDTCSSSPNGPEPLTSTWGLAAASPDGPATCSSSPDGLGTPSSLLGSTGGGGGAWAPTTFKISESILRNPQHYRKQLKRPWNQARRGSRGLEGWLKEKPSRNFWRERLKTSNLVEVDAGAKGYRLRRENERDKEGRRIVLIPIMGFMKIEDKCPLFEEVRLYGGKRQTPV</sequence>
<feature type="compositionally biased region" description="Acidic residues" evidence="1">
    <location>
        <begin position="87"/>
        <end position="104"/>
    </location>
</feature>
<feature type="region of interest" description="Disordered" evidence="1">
    <location>
        <begin position="81"/>
        <end position="154"/>
    </location>
</feature>